<dbReference type="OrthoDB" id="3727999at2759"/>
<proteinExistence type="predicted"/>
<accession>A0A6G1JH70</accession>
<keyword evidence="2" id="KW-1185">Reference proteome</keyword>
<gene>
    <name evidence="1" type="ORF">K458DRAFT_358289</name>
</gene>
<evidence type="ECO:0000313" key="1">
    <source>
        <dbReference type="EMBL" id="KAF2689493.1"/>
    </source>
</evidence>
<dbReference type="EMBL" id="MU005572">
    <property type="protein sequence ID" value="KAF2689493.1"/>
    <property type="molecule type" value="Genomic_DNA"/>
</dbReference>
<organism evidence="1 2">
    <name type="scientific">Lentithecium fluviatile CBS 122367</name>
    <dbReference type="NCBI Taxonomy" id="1168545"/>
    <lineage>
        <taxon>Eukaryota</taxon>
        <taxon>Fungi</taxon>
        <taxon>Dikarya</taxon>
        <taxon>Ascomycota</taxon>
        <taxon>Pezizomycotina</taxon>
        <taxon>Dothideomycetes</taxon>
        <taxon>Pleosporomycetidae</taxon>
        <taxon>Pleosporales</taxon>
        <taxon>Massarineae</taxon>
        <taxon>Lentitheciaceae</taxon>
        <taxon>Lentithecium</taxon>
    </lineage>
</organism>
<evidence type="ECO:0000313" key="2">
    <source>
        <dbReference type="Proteomes" id="UP000799291"/>
    </source>
</evidence>
<name>A0A6G1JH70_9PLEO</name>
<reference evidence="1" key="1">
    <citation type="journal article" date="2020" name="Stud. Mycol.">
        <title>101 Dothideomycetes genomes: a test case for predicting lifestyles and emergence of pathogens.</title>
        <authorList>
            <person name="Haridas S."/>
            <person name="Albert R."/>
            <person name="Binder M."/>
            <person name="Bloem J."/>
            <person name="Labutti K."/>
            <person name="Salamov A."/>
            <person name="Andreopoulos B."/>
            <person name="Baker S."/>
            <person name="Barry K."/>
            <person name="Bills G."/>
            <person name="Bluhm B."/>
            <person name="Cannon C."/>
            <person name="Castanera R."/>
            <person name="Culley D."/>
            <person name="Daum C."/>
            <person name="Ezra D."/>
            <person name="Gonzalez J."/>
            <person name="Henrissat B."/>
            <person name="Kuo A."/>
            <person name="Liang C."/>
            <person name="Lipzen A."/>
            <person name="Lutzoni F."/>
            <person name="Magnuson J."/>
            <person name="Mondo S."/>
            <person name="Nolan M."/>
            <person name="Ohm R."/>
            <person name="Pangilinan J."/>
            <person name="Park H.-J."/>
            <person name="Ramirez L."/>
            <person name="Alfaro M."/>
            <person name="Sun H."/>
            <person name="Tritt A."/>
            <person name="Yoshinaga Y."/>
            <person name="Zwiers L.-H."/>
            <person name="Turgeon B."/>
            <person name="Goodwin S."/>
            <person name="Spatafora J."/>
            <person name="Crous P."/>
            <person name="Grigoriev I."/>
        </authorList>
    </citation>
    <scope>NUCLEOTIDE SEQUENCE</scope>
    <source>
        <strain evidence="1">CBS 122367</strain>
    </source>
</reference>
<dbReference type="Proteomes" id="UP000799291">
    <property type="component" value="Unassembled WGS sequence"/>
</dbReference>
<protein>
    <submittedName>
        <fullName evidence="1">Uncharacterized protein</fullName>
    </submittedName>
</protein>
<dbReference type="AlphaFoldDB" id="A0A6G1JH70"/>
<sequence length="100" mass="10794">MSTTYVSIYDLLRITYTYEAQAMVAESQSRKRTDSFLSFCPVSFSSDNAQNTKLTSNPTPDVCSHISGPNPLPSSSFAALETDFTPVYASKKGGSSSSMS</sequence>